<feature type="region of interest" description="Disordered" evidence="1">
    <location>
        <begin position="365"/>
        <end position="406"/>
    </location>
</feature>
<sequence>MSSVKNITQSPNSEISEELFEIANKVALHYAHKYISSTWHVWNTFDKNRDDVNKLPTDRTFWSEFNAGDYGTCLGTSTRIIAKLKEDLGTSSNAQVRQYAQNVRLMTTAQDAVAEGQYHTVVAICFKEFAIVIDHVHQPTAFKISLGNSYKTLPFLARDGTQEQEQFHYFLESGEFKVTMDDNLPPHKPHQLFEVEDIDQATQRIALPAAREMRPIYEQGCHLLPPAKYLAVRTLLDEKPRYLPAYPPNKDKWLATTLLIEVDFANPQMTMRVPKHDWAEFGNWHAGLSGSSTKGLYVHAALSAAKIVLPLNAAEGERPSSELADLTQMKAVGEIFGLKPGVLEDMMNSVYRVWKPIREARQRAVDDDELYADPSDELEANPSDELDANPSDELYTNPSDDLYADP</sequence>
<dbReference type="EMBL" id="SWKU01000002">
    <property type="protein sequence ID" value="KAF3009487.1"/>
    <property type="molecule type" value="Genomic_DNA"/>
</dbReference>
<dbReference type="OrthoDB" id="414463at2759"/>
<accession>A0A9P4WCA2</accession>
<feature type="compositionally biased region" description="Acidic residues" evidence="1">
    <location>
        <begin position="366"/>
        <end position="387"/>
    </location>
</feature>
<dbReference type="AlphaFoldDB" id="A0A9P4WCA2"/>
<gene>
    <name evidence="2" type="ORF">E8E13_003170</name>
</gene>
<evidence type="ECO:0000313" key="2">
    <source>
        <dbReference type="EMBL" id="KAF3009487.1"/>
    </source>
</evidence>
<reference evidence="2" key="1">
    <citation type="submission" date="2019-04" db="EMBL/GenBank/DDBJ databases">
        <title>Sequencing of skin fungus with MAO and IRED activity.</title>
        <authorList>
            <person name="Marsaioli A.J."/>
            <person name="Bonatto J.M.C."/>
            <person name="Reis Junior O."/>
        </authorList>
    </citation>
    <scope>NUCLEOTIDE SEQUENCE</scope>
    <source>
        <strain evidence="2">30M1</strain>
    </source>
</reference>
<evidence type="ECO:0000313" key="3">
    <source>
        <dbReference type="Proteomes" id="UP000801428"/>
    </source>
</evidence>
<proteinExistence type="predicted"/>
<dbReference type="Proteomes" id="UP000801428">
    <property type="component" value="Unassembled WGS sequence"/>
</dbReference>
<comment type="caution">
    <text evidence="2">The sequence shown here is derived from an EMBL/GenBank/DDBJ whole genome shotgun (WGS) entry which is preliminary data.</text>
</comment>
<name>A0A9P4WCA2_CURKU</name>
<evidence type="ECO:0000256" key="1">
    <source>
        <dbReference type="SAM" id="MobiDB-lite"/>
    </source>
</evidence>
<organism evidence="2 3">
    <name type="scientific">Curvularia kusanoi</name>
    <name type="common">Cochliobolus kusanoi</name>
    <dbReference type="NCBI Taxonomy" id="90978"/>
    <lineage>
        <taxon>Eukaryota</taxon>
        <taxon>Fungi</taxon>
        <taxon>Dikarya</taxon>
        <taxon>Ascomycota</taxon>
        <taxon>Pezizomycotina</taxon>
        <taxon>Dothideomycetes</taxon>
        <taxon>Pleosporomycetidae</taxon>
        <taxon>Pleosporales</taxon>
        <taxon>Pleosporineae</taxon>
        <taxon>Pleosporaceae</taxon>
        <taxon>Curvularia</taxon>
    </lineage>
</organism>
<protein>
    <submittedName>
        <fullName evidence="2">Uncharacterized protein</fullName>
    </submittedName>
</protein>
<keyword evidence="3" id="KW-1185">Reference proteome</keyword>